<protein>
    <submittedName>
        <fullName evidence="1">Uncharacterized protein</fullName>
    </submittedName>
</protein>
<dbReference type="STRING" id="980251.GCA_001642875_04831"/>
<keyword evidence="2" id="KW-1185">Reference proteome</keyword>
<organism evidence="1 2">
    <name type="scientific">Mariniblastus fucicola</name>
    <dbReference type="NCBI Taxonomy" id="980251"/>
    <lineage>
        <taxon>Bacteria</taxon>
        <taxon>Pseudomonadati</taxon>
        <taxon>Planctomycetota</taxon>
        <taxon>Planctomycetia</taxon>
        <taxon>Pirellulales</taxon>
        <taxon>Pirellulaceae</taxon>
        <taxon>Mariniblastus</taxon>
    </lineage>
</organism>
<name>A0A5B9P832_9BACT</name>
<dbReference type="EMBL" id="CP042912">
    <property type="protein sequence ID" value="QEG22484.1"/>
    <property type="molecule type" value="Genomic_DNA"/>
</dbReference>
<reference evidence="1 2" key="1">
    <citation type="submission" date="2019-08" db="EMBL/GenBank/DDBJ databases">
        <title>Deep-cultivation of Planctomycetes and their phenomic and genomic characterization uncovers novel biology.</title>
        <authorList>
            <person name="Wiegand S."/>
            <person name="Jogler M."/>
            <person name="Boedeker C."/>
            <person name="Pinto D."/>
            <person name="Vollmers J."/>
            <person name="Rivas-Marin E."/>
            <person name="Kohn T."/>
            <person name="Peeters S.H."/>
            <person name="Heuer A."/>
            <person name="Rast P."/>
            <person name="Oberbeckmann S."/>
            <person name="Bunk B."/>
            <person name="Jeske O."/>
            <person name="Meyerdierks A."/>
            <person name="Storesund J.E."/>
            <person name="Kallscheuer N."/>
            <person name="Luecker S."/>
            <person name="Lage O.M."/>
            <person name="Pohl T."/>
            <person name="Merkel B.J."/>
            <person name="Hornburger P."/>
            <person name="Mueller R.-W."/>
            <person name="Bruemmer F."/>
            <person name="Labrenz M."/>
            <person name="Spormann A.M."/>
            <person name="Op den Camp H."/>
            <person name="Overmann J."/>
            <person name="Amann R."/>
            <person name="Jetten M.S.M."/>
            <person name="Mascher T."/>
            <person name="Medema M.H."/>
            <person name="Devos D.P."/>
            <person name="Kaster A.-K."/>
            <person name="Ovreas L."/>
            <person name="Rohde M."/>
            <person name="Galperin M.Y."/>
            <person name="Jogler C."/>
        </authorList>
    </citation>
    <scope>NUCLEOTIDE SEQUENCE [LARGE SCALE GENOMIC DNA]</scope>
    <source>
        <strain evidence="1 2">FC18</strain>
    </source>
</reference>
<proteinExistence type="predicted"/>
<evidence type="ECO:0000313" key="1">
    <source>
        <dbReference type="EMBL" id="QEG22484.1"/>
    </source>
</evidence>
<sequence>MNICNLTTSTIKFNIVFAAKYNMFGMTAAAMGWLHQVAAAVLILVDSLAVTIRSTRIIDSKTDKVARRPLP</sequence>
<dbReference type="Proteomes" id="UP000322214">
    <property type="component" value="Chromosome"/>
</dbReference>
<dbReference type="AlphaFoldDB" id="A0A5B9P832"/>
<evidence type="ECO:0000313" key="2">
    <source>
        <dbReference type="Proteomes" id="UP000322214"/>
    </source>
</evidence>
<accession>A0A5B9P832</accession>
<dbReference type="KEGG" id="mff:MFFC18_23640"/>
<gene>
    <name evidence="1" type="ORF">MFFC18_23640</name>
</gene>